<sequence length="50" mass="5715">MRSGGPSSTWKGTFLDSITSAVKRTCSKESRRSNCLHAAFRKKPWRWQDA</sequence>
<evidence type="ECO:0000313" key="2">
    <source>
        <dbReference type="Proteomes" id="UP000636709"/>
    </source>
</evidence>
<reference evidence="1" key="1">
    <citation type="submission" date="2020-07" db="EMBL/GenBank/DDBJ databases">
        <title>Genome sequence and genetic diversity analysis of an under-domesticated orphan crop, white fonio (Digitaria exilis).</title>
        <authorList>
            <person name="Bennetzen J.L."/>
            <person name="Chen S."/>
            <person name="Ma X."/>
            <person name="Wang X."/>
            <person name="Yssel A.E.J."/>
            <person name="Chaluvadi S.R."/>
            <person name="Johnson M."/>
            <person name="Gangashetty P."/>
            <person name="Hamidou F."/>
            <person name="Sanogo M.D."/>
            <person name="Zwaenepoel A."/>
            <person name="Wallace J."/>
            <person name="Van De Peer Y."/>
            <person name="Van Deynze A."/>
        </authorList>
    </citation>
    <scope>NUCLEOTIDE SEQUENCE</scope>
    <source>
        <tissue evidence="1">Leaves</tissue>
    </source>
</reference>
<dbReference type="Proteomes" id="UP000636709">
    <property type="component" value="Unassembled WGS sequence"/>
</dbReference>
<dbReference type="AlphaFoldDB" id="A0A835BEY2"/>
<protein>
    <submittedName>
        <fullName evidence="1">Uncharacterized protein</fullName>
    </submittedName>
</protein>
<dbReference type="EMBL" id="JACEFO010001882">
    <property type="protein sequence ID" value="KAF8695885.1"/>
    <property type="molecule type" value="Genomic_DNA"/>
</dbReference>
<name>A0A835BEY2_9POAL</name>
<keyword evidence="2" id="KW-1185">Reference proteome</keyword>
<proteinExistence type="predicted"/>
<evidence type="ECO:0000313" key="1">
    <source>
        <dbReference type="EMBL" id="KAF8695885.1"/>
    </source>
</evidence>
<comment type="caution">
    <text evidence="1">The sequence shown here is derived from an EMBL/GenBank/DDBJ whole genome shotgun (WGS) entry which is preliminary data.</text>
</comment>
<gene>
    <name evidence="1" type="ORF">HU200_036761</name>
</gene>
<organism evidence="1 2">
    <name type="scientific">Digitaria exilis</name>
    <dbReference type="NCBI Taxonomy" id="1010633"/>
    <lineage>
        <taxon>Eukaryota</taxon>
        <taxon>Viridiplantae</taxon>
        <taxon>Streptophyta</taxon>
        <taxon>Embryophyta</taxon>
        <taxon>Tracheophyta</taxon>
        <taxon>Spermatophyta</taxon>
        <taxon>Magnoliopsida</taxon>
        <taxon>Liliopsida</taxon>
        <taxon>Poales</taxon>
        <taxon>Poaceae</taxon>
        <taxon>PACMAD clade</taxon>
        <taxon>Panicoideae</taxon>
        <taxon>Panicodae</taxon>
        <taxon>Paniceae</taxon>
        <taxon>Anthephorinae</taxon>
        <taxon>Digitaria</taxon>
    </lineage>
</organism>
<accession>A0A835BEY2</accession>